<protein>
    <recommendedName>
        <fullName evidence="4">Core-binding (CB) domain-containing protein</fullName>
    </recommendedName>
</protein>
<accession>A0A499ULJ5</accession>
<feature type="region of interest" description="Disordered" evidence="1">
    <location>
        <begin position="302"/>
        <end position="321"/>
    </location>
</feature>
<evidence type="ECO:0000256" key="1">
    <source>
        <dbReference type="SAM" id="MobiDB-lite"/>
    </source>
</evidence>
<evidence type="ECO:0000313" key="2">
    <source>
        <dbReference type="EMBL" id="BBJ37981.1"/>
    </source>
</evidence>
<feature type="compositionally biased region" description="Low complexity" evidence="1">
    <location>
        <begin position="312"/>
        <end position="321"/>
    </location>
</feature>
<evidence type="ECO:0000313" key="3">
    <source>
        <dbReference type="Proteomes" id="UP000463951"/>
    </source>
</evidence>
<sequence length="353" mass="40373">MWVNYLLRVQVNWWDAAEDDAEEFLFRRVTDPADAERVQTNSFTRDLAGLKKFYRWMSRHPLANPFDDFDAPRAIRSEDVKWLDAGGYKRWLDLGIRGMDLSRRPDRWWRGRNEQRDVAFCDGLYGTGLRVSEWASVVLPELPPFDRRRGYYTLELADACAKGGYGHPYWVPRAVMKSLLSYGECARAAAVRRAQAAGRYERVTGLRLVLATHGSESVTFQGAHGGTETRPWNEVGPRTRLRLFRRTEQGLEPVARWLNEDGLPRDGRGWEDTFDVANERIQNLGLEHFTCTAHMLSWPISSASTTRRPSLTRGATPPTPTARYRVTAAGREFAGRVLTSDRQARDLLGDPRL</sequence>
<dbReference type="AlphaFoldDB" id="A0A499ULJ5"/>
<reference evidence="2 3" key="1">
    <citation type="journal article" date="2020" name="Int. J. Syst. Evol. Microbiol.">
        <title>Reclassification of Streptomyces castelarensis and Streptomyces sporoclivatus as later heterotypic synonyms of Streptomyces antimycoticus.</title>
        <authorList>
            <person name="Komaki H."/>
            <person name="Tamura T."/>
        </authorList>
    </citation>
    <scope>NUCLEOTIDE SEQUENCE [LARGE SCALE GENOMIC DNA]</scope>
    <source>
        <strain evidence="2 3">NBRC 100767</strain>
    </source>
</reference>
<name>A0A499ULJ5_9ACTN</name>
<evidence type="ECO:0008006" key="4">
    <source>
        <dbReference type="Google" id="ProtNLM"/>
    </source>
</evidence>
<proteinExistence type="predicted"/>
<dbReference type="InterPro" id="IPR011010">
    <property type="entry name" value="DNA_brk_join_enz"/>
</dbReference>
<dbReference type="Proteomes" id="UP000463951">
    <property type="component" value="Chromosome"/>
</dbReference>
<organism evidence="2 3">
    <name type="scientific">Streptomyces antimycoticus</name>
    <dbReference type="NCBI Taxonomy" id="68175"/>
    <lineage>
        <taxon>Bacteria</taxon>
        <taxon>Bacillati</taxon>
        <taxon>Actinomycetota</taxon>
        <taxon>Actinomycetes</taxon>
        <taxon>Kitasatosporales</taxon>
        <taxon>Streptomycetaceae</taxon>
        <taxon>Streptomyces</taxon>
        <taxon>Streptomyces violaceusniger group</taxon>
    </lineage>
</organism>
<dbReference type="GO" id="GO:0003677">
    <property type="term" value="F:DNA binding"/>
    <property type="evidence" value="ECO:0007669"/>
    <property type="project" value="InterPro"/>
</dbReference>
<dbReference type="EMBL" id="AP019620">
    <property type="protein sequence ID" value="BBJ37981.1"/>
    <property type="molecule type" value="Genomic_DNA"/>
</dbReference>
<gene>
    <name evidence="2" type="ORF">SSPO_006990</name>
</gene>
<dbReference type="SUPFAM" id="SSF56349">
    <property type="entry name" value="DNA breaking-rejoining enzymes"/>
    <property type="match status" value="1"/>
</dbReference>